<reference evidence="9 10" key="1">
    <citation type="submission" date="2016-10" db="EMBL/GenBank/DDBJ databases">
        <authorList>
            <person name="de Groot N.N."/>
        </authorList>
    </citation>
    <scope>NUCLEOTIDE SEQUENCE [LARGE SCALE GENOMIC DNA]</scope>
    <source>
        <strain evidence="9 10">DSM 20475</strain>
    </source>
</reference>
<feature type="transmembrane region" description="Helical" evidence="8">
    <location>
        <begin position="98"/>
        <end position="117"/>
    </location>
</feature>
<dbReference type="OrthoDB" id="7843147at2"/>
<sequence length="242" mass="27087">MSLASMVLFSLIVFLAAIVQGISGFAFIMIVLIIFPYLFGYTEAIALASFIYLFVLYSNSFLYRKHIEWKFVPLWVVTFILADSIGVIVLRLLGDSPIWYILMGIIFVLIAFYLLFVQRKIRITPNTKNLILFATLCGGINGFFAVGGPIMATYFLTATPKKETYLGTTQILGVFTITIDVIMRALSGMYTVDSIKIGILGIVIAIFGLFIAKKLVSKMNEAHLHRIVCIVIFLSGIKMLFF</sequence>
<keyword evidence="10" id="KW-1185">Reference proteome</keyword>
<evidence type="ECO:0000256" key="8">
    <source>
        <dbReference type="RuleBase" id="RU363041"/>
    </source>
</evidence>
<dbReference type="Proteomes" id="UP000198995">
    <property type="component" value="Unassembled WGS sequence"/>
</dbReference>
<dbReference type="STRING" id="2741.SAMN04489866_1232"/>
<evidence type="ECO:0000256" key="4">
    <source>
        <dbReference type="ARBA" id="ARBA00022475"/>
    </source>
</evidence>
<feature type="transmembrane region" description="Helical" evidence="8">
    <location>
        <begin position="7"/>
        <end position="38"/>
    </location>
</feature>
<accession>A0A1G7AFK9</accession>
<name>A0A1G7AFK9_PEPNI</name>
<evidence type="ECO:0000313" key="9">
    <source>
        <dbReference type="EMBL" id="SDE13611.1"/>
    </source>
</evidence>
<feature type="transmembrane region" description="Helical" evidence="8">
    <location>
        <begin position="195"/>
        <end position="212"/>
    </location>
</feature>
<protein>
    <recommendedName>
        <fullName evidence="8">Probable membrane transporter protein</fullName>
    </recommendedName>
</protein>
<evidence type="ECO:0000256" key="2">
    <source>
        <dbReference type="ARBA" id="ARBA00009142"/>
    </source>
</evidence>
<feature type="transmembrane region" description="Helical" evidence="8">
    <location>
        <begin position="129"/>
        <end position="152"/>
    </location>
</feature>
<dbReference type="EMBL" id="FNAF01000023">
    <property type="protein sequence ID" value="SDE13611.1"/>
    <property type="molecule type" value="Genomic_DNA"/>
</dbReference>
<feature type="transmembrane region" description="Helical" evidence="8">
    <location>
        <begin position="44"/>
        <end position="62"/>
    </location>
</feature>
<keyword evidence="6 8" id="KW-1133">Transmembrane helix</keyword>
<comment type="similarity">
    <text evidence="2 8">Belongs to the 4-toluene sulfonate uptake permease (TSUP) (TC 2.A.102) family.</text>
</comment>
<dbReference type="RefSeq" id="WP_159428078.1">
    <property type="nucleotide sequence ID" value="NZ_FNAF01000023.1"/>
</dbReference>
<evidence type="ECO:0000313" key="10">
    <source>
        <dbReference type="Proteomes" id="UP000198995"/>
    </source>
</evidence>
<keyword evidence="7 8" id="KW-0472">Membrane</keyword>
<dbReference type="Pfam" id="PF01925">
    <property type="entry name" value="TauE"/>
    <property type="match status" value="1"/>
</dbReference>
<comment type="subcellular location">
    <subcellularLocation>
        <location evidence="1 8">Cell membrane</location>
        <topology evidence="1 8">Multi-pass membrane protein</topology>
    </subcellularLocation>
</comment>
<dbReference type="InterPro" id="IPR052017">
    <property type="entry name" value="TSUP"/>
</dbReference>
<evidence type="ECO:0000256" key="1">
    <source>
        <dbReference type="ARBA" id="ARBA00004651"/>
    </source>
</evidence>
<keyword evidence="3" id="KW-0813">Transport</keyword>
<feature type="transmembrane region" description="Helical" evidence="8">
    <location>
        <begin position="224"/>
        <end position="241"/>
    </location>
</feature>
<feature type="transmembrane region" description="Helical" evidence="8">
    <location>
        <begin position="74"/>
        <end position="92"/>
    </location>
</feature>
<dbReference type="GO" id="GO:0005886">
    <property type="term" value="C:plasma membrane"/>
    <property type="evidence" value="ECO:0007669"/>
    <property type="project" value="UniProtKB-SubCell"/>
</dbReference>
<organism evidence="9 10">
    <name type="scientific">Peptococcus niger</name>
    <dbReference type="NCBI Taxonomy" id="2741"/>
    <lineage>
        <taxon>Bacteria</taxon>
        <taxon>Bacillati</taxon>
        <taxon>Bacillota</taxon>
        <taxon>Clostridia</taxon>
        <taxon>Eubacteriales</taxon>
        <taxon>Peptococcaceae</taxon>
        <taxon>Peptococcus</taxon>
    </lineage>
</organism>
<dbReference type="AlphaFoldDB" id="A0A1G7AFK9"/>
<dbReference type="PANTHER" id="PTHR30269:SF37">
    <property type="entry name" value="MEMBRANE TRANSPORTER PROTEIN"/>
    <property type="match status" value="1"/>
</dbReference>
<evidence type="ECO:0000256" key="3">
    <source>
        <dbReference type="ARBA" id="ARBA00022448"/>
    </source>
</evidence>
<proteinExistence type="inferred from homology"/>
<dbReference type="PANTHER" id="PTHR30269">
    <property type="entry name" value="TRANSMEMBRANE PROTEIN YFCA"/>
    <property type="match status" value="1"/>
</dbReference>
<gene>
    <name evidence="9" type="ORF">SAMN04489866_1232</name>
</gene>
<evidence type="ECO:0000256" key="6">
    <source>
        <dbReference type="ARBA" id="ARBA00022989"/>
    </source>
</evidence>
<keyword evidence="4 8" id="KW-1003">Cell membrane</keyword>
<keyword evidence="5 8" id="KW-0812">Transmembrane</keyword>
<evidence type="ECO:0000256" key="5">
    <source>
        <dbReference type="ARBA" id="ARBA00022692"/>
    </source>
</evidence>
<feature type="transmembrane region" description="Helical" evidence="8">
    <location>
        <begin position="164"/>
        <end position="183"/>
    </location>
</feature>
<dbReference type="InterPro" id="IPR002781">
    <property type="entry name" value="TM_pro_TauE-like"/>
</dbReference>
<evidence type="ECO:0000256" key="7">
    <source>
        <dbReference type="ARBA" id="ARBA00023136"/>
    </source>
</evidence>